<evidence type="ECO:0000259" key="1">
    <source>
        <dbReference type="Pfam" id="PF21805"/>
    </source>
</evidence>
<proteinExistence type="predicted"/>
<sequence length="70" mass="7153">MPEAKQAILAAHQAASASALGRDCISEAAIRAVCQGLSAIHVEAHALGLVFYGLTALYQLTPLALLAGSH</sequence>
<evidence type="ECO:0000313" key="2">
    <source>
        <dbReference type="EMBL" id="MPM62712.1"/>
    </source>
</evidence>
<comment type="caution">
    <text evidence="2">The sequence shown here is derived from an EMBL/GenBank/DDBJ whole genome shotgun (WGS) entry which is preliminary data.</text>
</comment>
<protein>
    <recommendedName>
        <fullName evidence="1">Imm-5-like domain-containing protein</fullName>
    </recommendedName>
</protein>
<gene>
    <name evidence="2" type="ORF">SDC9_109589</name>
</gene>
<dbReference type="AlphaFoldDB" id="A0A645BBL9"/>
<organism evidence="2">
    <name type="scientific">bioreactor metagenome</name>
    <dbReference type="NCBI Taxonomy" id="1076179"/>
    <lineage>
        <taxon>unclassified sequences</taxon>
        <taxon>metagenomes</taxon>
        <taxon>ecological metagenomes</taxon>
    </lineage>
</organism>
<feature type="domain" description="Imm-5-like" evidence="1">
    <location>
        <begin position="1"/>
        <end position="57"/>
    </location>
</feature>
<accession>A0A645BBL9</accession>
<name>A0A645BBL9_9ZZZZ</name>
<dbReference type="EMBL" id="VSSQ01019009">
    <property type="protein sequence ID" value="MPM62712.1"/>
    <property type="molecule type" value="Genomic_DNA"/>
</dbReference>
<dbReference type="Pfam" id="PF21805">
    <property type="entry name" value="Imm5_like"/>
    <property type="match status" value="1"/>
</dbReference>
<dbReference type="InterPro" id="IPR048667">
    <property type="entry name" value="Imm5-like"/>
</dbReference>
<reference evidence="2" key="1">
    <citation type="submission" date="2019-08" db="EMBL/GenBank/DDBJ databases">
        <authorList>
            <person name="Kucharzyk K."/>
            <person name="Murdoch R.W."/>
            <person name="Higgins S."/>
            <person name="Loffler F."/>
        </authorList>
    </citation>
    <scope>NUCLEOTIDE SEQUENCE</scope>
</reference>